<evidence type="ECO:0000256" key="4">
    <source>
        <dbReference type="ARBA" id="ARBA00022857"/>
    </source>
</evidence>
<feature type="region of interest" description="C-terminal hotdog fold" evidence="7">
    <location>
        <begin position="498"/>
        <end position="649"/>
    </location>
</feature>
<dbReference type="Gene3D" id="3.40.50.720">
    <property type="entry name" value="NAD(P)-binding Rossmann-like Domain"/>
    <property type="match status" value="4"/>
</dbReference>
<dbReference type="Gene3D" id="1.10.1200.10">
    <property type="entry name" value="ACP-like"/>
    <property type="match status" value="1"/>
</dbReference>
<dbReference type="SUPFAM" id="SSF52151">
    <property type="entry name" value="FabD/lysophospholipase-like"/>
    <property type="match status" value="1"/>
</dbReference>
<keyword evidence="2" id="KW-0597">Phosphoprotein</keyword>
<feature type="active site" description="Proton donor; for dehydratase activity" evidence="7">
    <location>
        <position position="563"/>
    </location>
</feature>
<evidence type="ECO:0000259" key="9">
    <source>
        <dbReference type="PROSITE" id="PS52019"/>
    </source>
</evidence>
<dbReference type="Pfam" id="PF08242">
    <property type="entry name" value="Methyltransf_12"/>
    <property type="match status" value="1"/>
</dbReference>
<proteinExistence type="predicted"/>
<dbReference type="InterPro" id="IPR011032">
    <property type="entry name" value="GroES-like_sf"/>
</dbReference>
<dbReference type="Pfam" id="PF07993">
    <property type="entry name" value="NAD_binding_4"/>
    <property type="match status" value="1"/>
</dbReference>
<dbReference type="InterPro" id="IPR013120">
    <property type="entry name" value="FAR_NAD-bd"/>
</dbReference>
<evidence type="ECO:0000313" key="10">
    <source>
        <dbReference type="EMBL" id="CAL8129073.1"/>
    </source>
</evidence>
<dbReference type="InterPro" id="IPR013149">
    <property type="entry name" value="ADH-like_C"/>
</dbReference>
<dbReference type="InterPro" id="IPR050444">
    <property type="entry name" value="Polyketide_Synthase"/>
</dbReference>
<dbReference type="InterPro" id="IPR020843">
    <property type="entry name" value="ER"/>
</dbReference>
<dbReference type="Pfam" id="PF08659">
    <property type="entry name" value="KR"/>
    <property type="match status" value="1"/>
</dbReference>
<dbReference type="SUPFAM" id="SSF53335">
    <property type="entry name" value="S-adenosyl-L-methionine-dependent methyltransferases"/>
    <property type="match status" value="1"/>
</dbReference>
<gene>
    <name evidence="10" type="ORF">ODALV1_LOCUS22834</name>
</gene>
<dbReference type="InterPro" id="IPR020807">
    <property type="entry name" value="PKS_DH"/>
</dbReference>
<feature type="active site" description="Proton acceptor; for dehydratase activity" evidence="7">
    <location>
        <position position="373"/>
    </location>
</feature>
<dbReference type="CDD" id="cd02440">
    <property type="entry name" value="AdoMet_MTases"/>
    <property type="match status" value="1"/>
</dbReference>
<evidence type="ECO:0000256" key="2">
    <source>
        <dbReference type="ARBA" id="ARBA00022553"/>
    </source>
</evidence>
<dbReference type="InterPro" id="IPR013968">
    <property type="entry name" value="PKS_KR"/>
</dbReference>
<keyword evidence="1" id="KW-0596">Phosphopantetheine</keyword>
<evidence type="ECO:0000256" key="7">
    <source>
        <dbReference type="PROSITE-ProRule" id="PRU01363"/>
    </source>
</evidence>
<dbReference type="Pfam" id="PF08240">
    <property type="entry name" value="ADH_N"/>
    <property type="match status" value="1"/>
</dbReference>
<evidence type="ECO:0000256" key="1">
    <source>
        <dbReference type="ARBA" id="ARBA00022450"/>
    </source>
</evidence>
<keyword evidence="4" id="KW-0521">NADP</keyword>
<dbReference type="InterPro" id="IPR049900">
    <property type="entry name" value="PKS_mFAS_DH"/>
</dbReference>
<dbReference type="PANTHER" id="PTHR45681">
    <property type="entry name" value="POLYKETIDE SYNTHASE 44-RELATED"/>
    <property type="match status" value="1"/>
</dbReference>
<dbReference type="InterPro" id="IPR049552">
    <property type="entry name" value="PKS_DH_N"/>
</dbReference>
<comment type="caution">
    <text evidence="10">The sequence shown here is derived from an EMBL/GenBank/DDBJ whole genome shotgun (WGS) entry which is preliminary data.</text>
</comment>
<dbReference type="InterPro" id="IPR001227">
    <property type="entry name" value="Ac_transferase_dom_sf"/>
</dbReference>
<reference evidence="10 11" key="1">
    <citation type="submission" date="2024-08" db="EMBL/GenBank/DDBJ databases">
        <authorList>
            <person name="Cucini C."/>
            <person name="Frati F."/>
        </authorList>
    </citation>
    <scope>NUCLEOTIDE SEQUENCE [LARGE SCALE GENOMIC DNA]</scope>
</reference>
<evidence type="ECO:0000256" key="6">
    <source>
        <dbReference type="ARBA" id="ARBA00023315"/>
    </source>
</evidence>
<keyword evidence="5" id="KW-0511">Multifunctional enzyme</keyword>
<dbReference type="InterPro" id="IPR057326">
    <property type="entry name" value="KR_dom"/>
</dbReference>
<dbReference type="InterPro" id="IPR013154">
    <property type="entry name" value="ADH-like_N"/>
</dbReference>
<dbReference type="SMART" id="SM00822">
    <property type="entry name" value="PKS_KR"/>
    <property type="match status" value="1"/>
</dbReference>
<dbReference type="Gene3D" id="3.40.366.10">
    <property type="entry name" value="Malonyl-Coenzyme A Acyl Carrier Protein, domain 2"/>
    <property type="match status" value="1"/>
</dbReference>
<dbReference type="InterPro" id="IPR013217">
    <property type="entry name" value="Methyltransf_12"/>
</dbReference>
<dbReference type="Gene3D" id="3.40.50.150">
    <property type="entry name" value="Vaccinia Virus protein VP39"/>
    <property type="match status" value="1"/>
</dbReference>
<dbReference type="SUPFAM" id="SSF50129">
    <property type="entry name" value="GroES-like"/>
    <property type="match status" value="1"/>
</dbReference>
<dbReference type="SMART" id="SM00827">
    <property type="entry name" value="PKS_AT"/>
    <property type="match status" value="1"/>
</dbReference>
<dbReference type="Pfam" id="PF00550">
    <property type="entry name" value="PP-binding"/>
    <property type="match status" value="1"/>
</dbReference>
<keyword evidence="3" id="KW-0808">Transferase</keyword>
<dbReference type="SMART" id="SM00826">
    <property type="entry name" value="PKS_DH"/>
    <property type="match status" value="1"/>
</dbReference>
<organism evidence="10 11">
    <name type="scientific">Orchesella dallaii</name>
    <dbReference type="NCBI Taxonomy" id="48710"/>
    <lineage>
        <taxon>Eukaryota</taxon>
        <taxon>Metazoa</taxon>
        <taxon>Ecdysozoa</taxon>
        <taxon>Arthropoda</taxon>
        <taxon>Hexapoda</taxon>
        <taxon>Collembola</taxon>
        <taxon>Entomobryomorpha</taxon>
        <taxon>Entomobryoidea</taxon>
        <taxon>Orchesellidae</taxon>
        <taxon>Orchesellinae</taxon>
        <taxon>Orchesella</taxon>
    </lineage>
</organism>
<accession>A0ABP1RJA1</accession>
<dbReference type="Pfam" id="PF00107">
    <property type="entry name" value="ADH_zinc_N"/>
    <property type="match status" value="1"/>
</dbReference>
<dbReference type="PROSITE" id="PS52019">
    <property type="entry name" value="PKS_MFAS_DH"/>
    <property type="match status" value="1"/>
</dbReference>
<dbReference type="PANTHER" id="PTHR45681:SF6">
    <property type="entry name" value="POLYKETIDE SYNTHASE 37"/>
    <property type="match status" value="1"/>
</dbReference>
<dbReference type="InterPro" id="IPR016036">
    <property type="entry name" value="Malonyl_transacylase_ACP-bd"/>
</dbReference>
<dbReference type="InterPro" id="IPR042104">
    <property type="entry name" value="PKS_dehydratase_sf"/>
</dbReference>
<dbReference type="Proteomes" id="UP001642540">
    <property type="component" value="Unassembled WGS sequence"/>
</dbReference>
<evidence type="ECO:0000256" key="5">
    <source>
        <dbReference type="ARBA" id="ARBA00023268"/>
    </source>
</evidence>
<dbReference type="SUPFAM" id="SSF51735">
    <property type="entry name" value="NAD(P)-binding Rossmann-fold domains"/>
    <property type="match status" value="4"/>
</dbReference>
<dbReference type="InterPro" id="IPR036291">
    <property type="entry name" value="NAD(P)-bd_dom_sf"/>
</dbReference>
<dbReference type="PROSITE" id="PS50075">
    <property type="entry name" value="CARRIER"/>
    <property type="match status" value="1"/>
</dbReference>
<dbReference type="InterPro" id="IPR049551">
    <property type="entry name" value="PKS_DH_C"/>
</dbReference>
<feature type="region of interest" description="N-terminal hotdog fold" evidence="7">
    <location>
        <begin position="342"/>
        <end position="482"/>
    </location>
</feature>
<dbReference type="Gene3D" id="3.10.129.110">
    <property type="entry name" value="Polyketide synthase dehydratase"/>
    <property type="match status" value="1"/>
</dbReference>
<keyword evidence="6" id="KW-0012">Acyltransferase</keyword>
<dbReference type="Pfam" id="PF21089">
    <property type="entry name" value="PKS_DH_N"/>
    <property type="match status" value="1"/>
</dbReference>
<feature type="domain" description="PKS/mFAS DH" evidence="9">
    <location>
        <begin position="342"/>
        <end position="649"/>
    </location>
</feature>
<dbReference type="Pfam" id="PF00698">
    <property type="entry name" value="Acyl_transf_1"/>
    <property type="match status" value="1"/>
</dbReference>
<dbReference type="InterPro" id="IPR036736">
    <property type="entry name" value="ACP-like_sf"/>
</dbReference>
<dbReference type="InterPro" id="IPR009081">
    <property type="entry name" value="PP-bd_ACP"/>
</dbReference>
<name>A0ABP1RJA1_9HEXA</name>
<dbReference type="SUPFAM" id="SSF47336">
    <property type="entry name" value="ACP-like"/>
    <property type="match status" value="1"/>
</dbReference>
<evidence type="ECO:0000256" key="3">
    <source>
        <dbReference type="ARBA" id="ARBA00022679"/>
    </source>
</evidence>
<dbReference type="InterPro" id="IPR020806">
    <property type="entry name" value="PKS_PP-bd"/>
</dbReference>
<keyword evidence="11" id="KW-1185">Reference proteome</keyword>
<evidence type="ECO:0008006" key="12">
    <source>
        <dbReference type="Google" id="ProtNLM"/>
    </source>
</evidence>
<dbReference type="CDD" id="cd05195">
    <property type="entry name" value="enoyl_red"/>
    <property type="match status" value="1"/>
</dbReference>
<dbReference type="SMART" id="SM00829">
    <property type="entry name" value="PKS_ER"/>
    <property type="match status" value="1"/>
</dbReference>
<dbReference type="SMART" id="SM00823">
    <property type="entry name" value="PKS_PP"/>
    <property type="match status" value="1"/>
</dbReference>
<dbReference type="Pfam" id="PF21394">
    <property type="entry name" value="Beta-ketacyl_N"/>
    <property type="match status" value="1"/>
</dbReference>
<feature type="domain" description="Carrier" evidence="8">
    <location>
        <begin position="1916"/>
        <end position="1993"/>
    </location>
</feature>
<dbReference type="Pfam" id="PF14765">
    <property type="entry name" value="PS-DH"/>
    <property type="match status" value="1"/>
</dbReference>
<dbReference type="Gene3D" id="3.90.180.10">
    <property type="entry name" value="Medium-chain alcohol dehydrogenases, catalytic domain"/>
    <property type="match status" value="1"/>
</dbReference>
<dbReference type="InterPro" id="IPR016035">
    <property type="entry name" value="Acyl_Trfase/lysoPLipase"/>
</dbReference>
<evidence type="ECO:0000259" key="8">
    <source>
        <dbReference type="PROSITE" id="PS50075"/>
    </source>
</evidence>
<evidence type="ECO:0000313" key="11">
    <source>
        <dbReference type="Proteomes" id="UP001642540"/>
    </source>
</evidence>
<sequence length="2428" mass="273673">MAKELYNTSPVFRMHFEYCEKILKNEYNISIADILWSHATNEISRTIYSQTSIFCVEYALLKLWESLGVKPDFVVGHSLGEFGAAVCAGILTVEDAIKLVAERSRLIDLLPHGKMLVIKADKQSVDSMIRKFGKSLDYAAINSSEQTVVAGNTVEVLQFLEFCNEAKVKCILLEATHAFHSKHMDGMLNDYRNIANTVEIMKGNSCQYISGMQGCVVDVATLDAEYWVQHTREKVLFMKASKCAVECGCKTFIEVGPQPILSALTMLNNDIPLLCLPSLKRKANDWETLLESVGKLYLKGNKIDWKRLDDFCLRKKVRLPTYPFIGKTHWPESLVDTSVTIHPLVGSVISNASANKLFQSSLSLKALEYVKDHAIGENVIYPGACYLEMCLAAGLATVEGSMDWLSPPTRPMKVENLIIQAPLCLEEGKICQLQTVVELNTSNDGDGDWNDMKVNIFRKLESDSIKWLPHARAHFSPIASAEEKDVGFDTERFKTTLQLPATEDEVTDVYNKLASIGLKFGPTFRSIQKVWRRDNSTSLLAKVNVPQSEERDTPYIIHPVVLDAMIQAIMMLLVTSNLKKKLYVPIKIGKLVWISNINTDEDVYIHVFVPGGEQSGTASAKSVLIDSKGSTLAIMSGVELIDTTIKAIESILEQQISSLPDMYEEVWKSTIGPRQYLTCIEKTGGKFYTDEFKLKNDDLIQNQPSYILELFRDLETFVYLHMLKAMYKCGWVPQEPSEIFYEDTLNKALGIQSKHNEYFGFMLEVLRQEGLLENLPMNSSTKMCWKVKKSPPNIEEVDQILESPFAANLHAKFKSTLLFGKIGEALSSILRGEQSALGILFPPEKNEYPSAADFYVEYADTYKVQVVVSEVSKRWMEYVKENINVNECVIRVLEVGAGTGALTGTLMKNFEMLGMQYEYTYTDISAAFFAAAEKKFENHSKHIKFKKLNIEEDPLDQGFMPEYFDFVFASDVIHATKDIRQSLHNIRMLMKPHAKLDILEMTQVLRVGTYSFGLLDGFWKFEDRELRPRHCTLSKQAWERVLVDAGFQVNGIFSTVNDNHSYICSERTLSPLRESMPVGVSIRPKNWLIFHLDSNPVSNFIRSKIKSTTTRNVIMVTECGKYDEVNSQENDNEILFKIRRDNEMDFAKTFQSIQQRKLDIEGIVYCWALDKSKTSQKQILEPYFYLSKALLGSKQNILPRFYALTSGVVPLEDNDLSHFHSSTIWGFLKAMTSENPGIYGRCIEVADSRWDELRLHEVYYEIWNLDMNNMTAFQGNCRFIPKLQPHNPINNALKLPKGSDRFQLILPETKVITDLQFGLLEPITLKGDEVEIQVKASALNFRDVLSIIKPSDDFKDVNTVGFDFSGIIKRVGNQVQKWKVGDRVCGCNVHFTAMPSHLNLPEDLLLCLPDDLSYAEGATMPAVYTTSVLCLIQKAEIKSDDIVLIHTASGGVGLSAIEICKYVGCQIIVTAGSKRKQNYLRSLGVQHVFHSRNTLYGNQILELTNGRGVDVVLNSLTSEGFKEATLHACAKGARFIEMSKLNVWTKKEVKQRRPDVVYIEVDLSQSDKRTWIRLLNDLTPLLEMKVVKPIPHIRFDALNVREALHYMQKAKHIGKVVCTLPDFKTENGELKVNTPMFNKESTYLITGGLGGIGFAVCNWMLEKGAKHIVLAGRSLPSESIEIKIKEINLLGAKVIPVQLDVSSLQQCKELIEDKIIKLGLPPLKGILHAAGTLADGLIVNHDWPSMSSTFKAKIDGTINLHKLTKHLNLEHFVLFSSMASIFGTPGQCNHSAANTFEDAFAHFRHSIGLPATSINYGQWGEVGVATELDLPGIWPLSNLQGIKGLEYAIQSHRTQTAVLNVTSFVMMSKFYPHLSAYLDERFWKKCASGSGGSMTIKSDEFWQQYDSVSENDGKVEILKVQLRNIIRFILKLDEHETIGDDVNLQDLGVDSLMFVEIKNGLQTLLGERITVNASSLKDCNNIGHIANTLVTLIEGSHLQEETAIRPTMDEVVALIREDCELPHHITAKVEQIPVCITEVRSVLVTGCSGNFGPYILKELSSLAQITEIVCIMRPVNNLSPYDRLKKTLEKLELLPNIALEKVRCVIGNVAEPFLGMNLTVWEELSENVDAVFHCAASVQHTEQYKATSKGSMRTVNIGGTKNVLEFACAKKLKLVYYASSLLGVATLDDGRISERWPEMDEFNGKTTFAYPITKFIGDILMKQGVERGIPCKSFRFPLIVGESKTGRCIVENNHYLIRYMFILKYGIMPSTPVFIPMLPVDICAGTSIKLFFQKNEASGVYNISHRHPSADQEFLVIANRLGYTVEIVEFSEFARRIEESEGPAGAALKLFNDVYSSEESIMSTYYNTPVLRHWIENSSISNDFFQSNKVLCYDPDFYKTQKDTMEYVYKDMIFCKENGWFKKFGLLT</sequence>
<dbReference type="InterPro" id="IPR029063">
    <property type="entry name" value="SAM-dependent_MTases_sf"/>
</dbReference>
<protein>
    <recommendedName>
        <fullName evidence="12">Carrier domain-containing protein</fullName>
    </recommendedName>
</protein>
<dbReference type="InterPro" id="IPR049490">
    <property type="entry name" value="C883_1060-like_KR_N"/>
</dbReference>
<dbReference type="EMBL" id="CAXLJM020000076">
    <property type="protein sequence ID" value="CAL8129073.1"/>
    <property type="molecule type" value="Genomic_DNA"/>
</dbReference>
<dbReference type="Gene3D" id="3.30.70.3290">
    <property type="match status" value="1"/>
</dbReference>
<dbReference type="InterPro" id="IPR014043">
    <property type="entry name" value="Acyl_transferase_dom"/>
</dbReference>
<dbReference type="SUPFAM" id="SSF55048">
    <property type="entry name" value="Probable ACP-binding domain of malonyl-CoA ACP transacylase"/>
    <property type="match status" value="1"/>
</dbReference>